<dbReference type="RefSeq" id="XP_056500046.1">
    <property type="nucleotide sequence ID" value="XM_056644808.1"/>
</dbReference>
<dbReference type="AlphaFoldDB" id="A0A9W9NWY1"/>
<protein>
    <submittedName>
        <fullName evidence="1">Uncharacterized protein</fullName>
    </submittedName>
</protein>
<comment type="caution">
    <text evidence="1">The sequence shown here is derived from an EMBL/GenBank/DDBJ whole genome shotgun (WGS) entry which is preliminary data.</text>
</comment>
<keyword evidence="2" id="KW-1185">Reference proteome</keyword>
<accession>A0A9W9NWY1</accession>
<name>A0A9W9NWY1_PENCI</name>
<reference evidence="1" key="2">
    <citation type="journal article" date="2023" name="IMA Fungus">
        <title>Comparative genomic study of the Penicillium genus elucidates a diverse pangenome and 15 lateral gene transfer events.</title>
        <authorList>
            <person name="Petersen C."/>
            <person name="Sorensen T."/>
            <person name="Nielsen M.R."/>
            <person name="Sondergaard T.E."/>
            <person name="Sorensen J.L."/>
            <person name="Fitzpatrick D.A."/>
            <person name="Frisvad J.C."/>
            <person name="Nielsen K.L."/>
        </authorList>
    </citation>
    <scope>NUCLEOTIDE SEQUENCE</scope>
    <source>
        <strain evidence="1">IBT 23319</strain>
    </source>
</reference>
<evidence type="ECO:0000313" key="2">
    <source>
        <dbReference type="Proteomes" id="UP001147733"/>
    </source>
</evidence>
<organism evidence="1 2">
    <name type="scientific">Penicillium citrinum</name>
    <dbReference type="NCBI Taxonomy" id="5077"/>
    <lineage>
        <taxon>Eukaryota</taxon>
        <taxon>Fungi</taxon>
        <taxon>Dikarya</taxon>
        <taxon>Ascomycota</taxon>
        <taxon>Pezizomycotina</taxon>
        <taxon>Eurotiomycetes</taxon>
        <taxon>Eurotiomycetidae</taxon>
        <taxon>Eurotiales</taxon>
        <taxon>Aspergillaceae</taxon>
        <taxon>Penicillium</taxon>
    </lineage>
</organism>
<evidence type="ECO:0000313" key="1">
    <source>
        <dbReference type="EMBL" id="KAJ5231301.1"/>
    </source>
</evidence>
<reference evidence="1" key="1">
    <citation type="submission" date="2022-11" db="EMBL/GenBank/DDBJ databases">
        <authorList>
            <person name="Petersen C."/>
        </authorList>
    </citation>
    <scope>NUCLEOTIDE SEQUENCE</scope>
    <source>
        <strain evidence="1">IBT 23319</strain>
    </source>
</reference>
<dbReference type="Proteomes" id="UP001147733">
    <property type="component" value="Unassembled WGS sequence"/>
</dbReference>
<gene>
    <name evidence="1" type="ORF">N7469_005889</name>
</gene>
<dbReference type="EMBL" id="JAPQKT010000005">
    <property type="protein sequence ID" value="KAJ5231301.1"/>
    <property type="molecule type" value="Genomic_DNA"/>
</dbReference>
<dbReference type="GeneID" id="81383975"/>
<sequence length="133" mass="15186">MDRPFKNPPMGRPVHSSPILSKFLLDQIIKDYYLVLYNTALLTQDNANLHAANKKKRQKHNQLHQQIFYQSSLSVEEDLLLAEQLDQKKETGRAGSHVQNELPNQADPLCTRTPPMCSGYGVIGHKINKYKNC</sequence>
<proteinExistence type="predicted"/>